<evidence type="ECO:0000256" key="4">
    <source>
        <dbReference type="ARBA" id="ARBA00022801"/>
    </source>
</evidence>
<dbReference type="AlphaFoldDB" id="A0A3Q9UCD7"/>
<comment type="cofactor">
    <cofactor evidence="1">
        <name>Mn(2+)</name>
        <dbReference type="ChEBI" id="CHEBI:29035"/>
    </cofactor>
</comment>
<sequence>MTIPEQAVGVLRPGSHLDRLARAVQTAGSARNATGGAAGGADVLVRRSPVPGGQIRRSAVLALISDTDRPDIVLTRRNPHLHHHAGQVSLPGGRAEPQDADLVATALREAHEEVGVPASAVRVIGALPATLVAVSSSDVTTVVASWDGSAPLGIVDPGEVAGIRRVPMTELADPQNRVRARHPSGFRGPAFVLPDLFVWGFTAQLLDEILERGGWARAWDPRRLVDIPADYLGRGLNS</sequence>
<dbReference type="EMBL" id="LR134473">
    <property type="protein sequence ID" value="VEI03708.1"/>
    <property type="molecule type" value="Genomic_DNA"/>
</dbReference>
<dbReference type="Proteomes" id="UP000285875">
    <property type="component" value="Chromosome"/>
</dbReference>
<dbReference type="Pfam" id="PF00293">
    <property type="entry name" value="NUDIX"/>
    <property type="match status" value="1"/>
</dbReference>
<reference evidence="9 10" key="2">
    <citation type="submission" date="2018-12" db="EMBL/GenBank/DDBJ databases">
        <authorList>
            <consortium name="Pathogen Informatics"/>
        </authorList>
    </citation>
    <scope>NUCLEOTIDE SEQUENCE [LARGE SCALE GENOMIC DNA]</scope>
    <source>
        <strain evidence="9 10">NCTC13652</strain>
    </source>
</reference>
<dbReference type="PANTHER" id="PTHR12992:SF11">
    <property type="entry name" value="MITOCHONDRIAL COENZYME A DIPHOSPHATASE NUDT8"/>
    <property type="match status" value="1"/>
</dbReference>
<dbReference type="GO" id="GO:0010945">
    <property type="term" value="F:coenzyme A diphosphatase activity"/>
    <property type="evidence" value="ECO:0007669"/>
    <property type="project" value="InterPro"/>
</dbReference>
<accession>A0A3Q9UCD7</accession>
<dbReference type="InterPro" id="IPR015797">
    <property type="entry name" value="NUDIX_hydrolase-like_dom_sf"/>
</dbReference>
<keyword evidence="6" id="KW-0464">Manganese</keyword>
<dbReference type="GO" id="GO:0046872">
    <property type="term" value="F:metal ion binding"/>
    <property type="evidence" value="ECO:0007669"/>
    <property type="project" value="UniProtKB-KW"/>
</dbReference>
<evidence type="ECO:0000313" key="11">
    <source>
        <dbReference type="Proteomes" id="UP000285875"/>
    </source>
</evidence>
<evidence type="ECO:0000256" key="1">
    <source>
        <dbReference type="ARBA" id="ARBA00001936"/>
    </source>
</evidence>
<dbReference type="InterPro" id="IPR045121">
    <property type="entry name" value="CoAse"/>
</dbReference>
<dbReference type="EMBL" id="CP025570">
    <property type="protein sequence ID" value="AZZ38662.1"/>
    <property type="molecule type" value="Genomic_DNA"/>
</dbReference>
<keyword evidence="3" id="KW-0479">Metal-binding</keyword>
<dbReference type="PROSITE" id="PS51462">
    <property type="entry name" value="NUDIX"/>
    <property type="match status" value="1"/>
</dbReference>
<evidence type="ECO:0000256" key="2">
    <source>
        <dbReference type="ARBA" id="ARBA00001946"/>
    </source>
</evidence>
<dbReference type="KEGG" id="aji:C0Z10_01635"/>
<dbReference type="RefSeq" id="WP_084149197.1">
    <property type="nucleotide sequence ID" value="NZ_CP025570.1"/>
</dbReference>
<reference evidence="11" key="1">
    <citation type="submission" date="2017-12" db="EMBL/GenBank/DDBJ databases">
        <title>Whole genome sequencing of Acidipropionibacterium jensenii strains JS279 and JS280.</title>
        <authorList>
            <person name="Deptula P."/>
            <person name="Laine P."/>
            <person name="Smolander O.-P."/>
            <person name="Paulin L."/>
            <person name="Auvinen P."/>
            <person name="Varmanen P."/>
        </authorList>
    </citation>
    <scope>NUCLEOTIDE SEQUENCE [LARGE SCALE GENOMIC DNA]</scope>
    <source>
        <strain evidence="11">JS280</strain>
    </source>
</reference>
<keyword evidence="5" id="KW-0460">Magnesium</keyword>
<dbReference type="SUPFAM" id="SSF55811">
    <property type="entry name" value="Nudix"/>
    <property type="match status" value="1"/>
</dbReference>
<keyword evidence="10" id="KW-1185">Reference proteome</keyword>
<comment type="cofactor">
    <cofactor evidence="2">
        <name>Mg(2+)</name>
        <dbReference type="ChEBI" id="CHEBI:18420"/>
    </cofactor>
</comment>
<protein>
    <submittedName>
        <fullName evidence="8">CoA pyrophosphatase</fullName>
    </submittedName>
    <submittedName>
        <fullName evidence="9">Putative NUDIX hydrolase</fullName>
    </submittedName>
</protein>
<dbReference type="CDD" id="cd03426">
    <property type="entry name" value="NUDIX_CoAse_Nudt7"/>
    <property type="match status" value="1"/>
</dbReference>
<feature type="domain" description="Nudix hydrolase" evidence="7">
    <location>
        <begin position="55"/>
        <end position="193"/>
    </location>
</feature>
<dbReference type="Proteomes" id="UP000277858">
    <property type="component" value="Chromosome"/>
</dbReference>
<gene>
    <name evidence="8" type="ORF">C0Z10_01635</name>
    <name evidence="9" type="ORF">NCTC13652_01920</name>
</gene>
<dbReference type="STRING" id="1122997.GCA_000425285_00387"/>
<dbReference type="PANTHER" id="PTHR12992">
    <property type="entry name" value="NUDIX HYDROLASE"/>
    <property type="match status" value="1"/>
</dbReference>
<dbReference type="OrthoDB" id="9802805at2"/>
<organism evidence="8 11">
    <name type="scientific">Acidipropionibacterium jensenii</name>
    <dbReference type="NCBI Taxonomy" id="1749"/>
    <lineage>
        <taxon>Bacteria</taxon>
        <taxon>Bacillati</taxon>
        <taxon>Actinomycetota</taxon>
        <taxon>Actinomycetes</taxon>
        <taxon>Propionibacteriales</taxon>
        <taxon>Propionibacteriaceae</taxon>
        <taxon>Acidipropionibacterium</taxon>
    </lineage>
</organism>
<evidence type="ECO:0000256" key="5">
    <source>
        <dbReference type="ARBA" id="ARBA00022842"/>
    </source>
</evidence>
<dbReference type="InterPro" id="IPR000086">
    <property type="entry name" value="NUDIX_hydrolase_dom"/>
</dbReference>
<keyword evidence="4 9" id="KW-0378">Hydrolase</keyword>
<evidence type="ECO:0000313" key="10">
    <source>
        <dbReference type="Proteomes" id="UP000277858"/>
    </source>
</evidence>
<proteinExistence type="predicted"/>
<evidence type="ECO:0000259" key="7">
    <source>
        <dbReference type="PROSITE" id="PS51462"/>
    </source>
</evidence>
<dbReference type="Gene3D" id="3.90.79.10">
    <property type="entry name" value="Nucleoside Triphosphate Pyrophosphohydrolase"/>
    <property type="match status" value="1"/>
</dbReference>
<evidence type="ECO:0000313" key="8">
    <source>
        <dbReference type="EMBL" id="AZZ38662.1"/>
    </source>
</evidence>
<reference evidence="8" key="3">
    <citation type="journal article" date="2019" name="Microorganisms">
        <title>Red-Brown Pigmentation of Acidipropionibacterium jensenii Is Tied to Haemolytic Activity and cyl-Like Gene Cluster.</title>
        <authorList>
            <person name="Deptula P."/>
            <person name="Loivamaa I."/>
            <person name="Smolander O.P."/>
            <person name="Laine P."/>
            <person name="Roberts R.J."/>
            <person name="Piironen V."/>
            <person name="Paulin L."/>
            <person name="Savijoki K."/>
            <person name="Auvinen P."/>
            <person name="Varmanen P."/>
        </authorList>
    </citation>
    <scope>NUCLEOTIDE SEQUENCE</scope>
    <source>
        <strain evidence="8">JS280</strain>
    </source>
</reference>
<evidence type="ECO:0000256" key="6">
    <source>
        <dbReference type="ARBA" id="ARBA00023211"/>
    </source>
</evidence>
<evidence type="ECO:0000313" key="9">
    <source>
        <dbReference type="EMBL" id="VEI03708.1"/>
    </source>
</evidence>
<name>A0A3Q9UCD7_9ACTN</name>
<evidence type="ECO:0000256" key="3">
    <source>
        <dbReference type="ARBA" id="ARBA00022723"/>
    </source>
</evidence>